<evidence type="ECO:0000313" key="1">
    <source>
        <dbReference type="EMBL" id="KAJ3174694.1"/>
    </source>
</evidence>
<accession>A0AAD5XN35</accession>
<dbReference type="Proteomes" id="UP001212152">
    <property type="component" value="Unassembled WGS sequence"/>
</dbReference>
<reference evidence="1" key="1">
    <citation type="submission" date="2020-05" db="EMBL/GenBank/DDBJ databases">
        <title>Phylogenomic resolution of chytrid fungi.</title>
        <authorList>
            <person name="Stajich J.E."/>
            <person name="Amses K."/>
            <person name="Simmons R."/>
            <person name="Seto K."/>
            <person name="Myers J."/>
            <person name="Bonds A."/>
            <person name="Quandt C.A."/>
            <person name="Barry K."/>
            <person name="Liu P."/>
            <person name="Grigoriev I."/>
            <person name="Longcore J.E."/>
            <person name="James T.Y."/>
        </authorList>
    </citation>
    <scope>NUCLEOTIDE SEQUENCE</scope>
    <source>
        <strain evidence="1">JEL0379</strain>
    </source>
</reference>
<evidence type="ECO:0000313" key="2">
    <source>
        <dbReference type="Proteomes" id="UP001212152"/>
    </source>
</evidence>
<gene>
    <name evidence="1" type="ORF">HDU87_006943</name>
</gene>
<dbReference type="EMBL" id="JADGJQ010000061">
    <property type="protein sequence ID" value="KAJ3174694.1"/>
    <property type="molecule type" value="Genomic_DNA"/>
</dbReference>
<name>A0AAD5XN35_9FUNG</name>
<dbReference type="Gene3D" id="2.40.128.20">
    <property type="match status" value="1"/>
</dbReference>
<protein>
    <submittedName>
        <fullName evidence="1">Uncharacterized protein</fullName>
    </submittedName>
</protein>
<dbReference type="SUPFAM" id="SSF50814">
    <property type="entry name" value="Lipocalins"/>
    <property type="match status" value="1"/>
</dbReference>
<dbReference type="InterPro" id="IPR012674">
    <property type="entry name" value="Calycin"/>
</dbReference>
<dbReference type="AlphaFoldDB" id="A0AAD5XN35"/>
<sequence length="146" mass="16352">MSIEQYVGFWTLDTKRSDDYADVLSAQSISWLVKKVILNMTITYDITVSTNESGVQVLHAINPKGTKQDLIVDGAAHADDDATFGAIEHTATVDANGNFHLVTVSEKYKWKNTGTWVIEGNTMVRTMVFESPKLNKTFKMTFVKKE</sequence>
<comment type="caution">
    <text evidence="1">The sequence shown here is derived from an EMBL/GenBank/DDBJ whole genome shotgun (WGS) entry which is preliminary data.</text>
</comment>
<keyword evidence="2" id="KW-1185">Reference proteome</keyword>
<organism evidence="1 2">
    <name type="scientific">Geranomyces variabilis</name>
    <dbReference type="NCBI Taxonomy" id="109894"/>
    <lineage>
        <taxon>Eukaryota</taxon>
        <taxon>Fungi</taxon>
        <taxon>Fungi incertae sedis</taxon>
        <taxon>Chytridiomycota</taxon>
        <taxon>Chytridiomycota incertae sedis</taxon>
        <taxon>Chytridiomycetes</taxon>
        <taxon>Spizellomycetales</taxon>
        <taxon>Powellomycetaceae</taxon>
        <taxon>Geranomyces</taxon>
    </lineage>
</organism>
<proteinExistence type="predicted"/>